<protein>
    <submittedName>
        <fullName evidence="3">Dehydrogenase</fullName>
    </submittedName>
</protein>
<gene>
    <name evidence="3" type="ORF">B7Z01_05920</name>
</gene>
<feature type="signal peptide" evidence="1">
    <location>
        <begin position="1"/>
        <end position="26"/>
    </location>
</feature>
<dbReference type="Gene3D" id="2.130.10.10">
    <property type="entry name" value="YVTN repeat-like/Quinoprotein amine dehydrogenase"/>
    <property type="match status" value="1"/>
</dbReference>
<evidence type="ECO:0000259" key="2">
    <source>
        <dbReference type="Pfam" id="PF13360"/>
    </source>
</evidence>
<accession>A0A258FR06</accession>
<dbReference type="PANTHER" id="PTHR34512">
    <property type="entry name" value="CELL SURFACE PROTEIN"/>
    <property type="match status" value="1"/>
</dbReference>
<keyword evidence="1" id="KW-0732">Signal</keyword>
<dbReference type="PROSITE" id="PS51257">
    <property type="entry name" value="PROKAR_LIPOPROTEIN"/>
    <property type="match status" value="1"/>
</dbReference>
<dbReference type="InterPro" id="IPR011047">
    <property type="entry name" value="Quinoprotein_ADH-like_sf"/>
</dbReference>
<proteinExistence type="predicted"/>
<dbReference type="PANTHER" id="PTHR34512:SF30">
    <property type="entry name" value="OUTER MEMBRANE PROTEIN ASSEMBLY FACTOR BAMB"/>
    <property type="match status" value="1"/>
</dbReference>
<feature type="chain" id="PRO_5012785033" evidence="1">
    <location>
        <begin position="27"/>
        <end position="483"/>
    </location>
</feature>
<evidence type="ECO:0000313" key="4">
    <source>
        <dbReference type="Proteomes" id="UP000215595"/>
    </source>
</evidence>
<evidence type="ECO:0000313" key="3">
    <source>
        <dbReference type="EMBL" id="OYX34384.1"/>
    </source>
</evidence>
<evidence type="ECO:0000256" key="1">
    <source>
        <dbReference type="SAM" id="SignalP"/>
    </source>
</evidence>
<dbReference type="InterPro" id="IPR002372">
    <property type="entry name" value="PQQ_rpt_dom"/>
</dbReference>
<feature type="domain" description="Pyrrolo-quinoline quinone repeat" evidence="2">
    <location>
        <begin position="136"/>
        <end position="394"/>
    </location>
</feature>
<dbReference type="Proteomes" id="UP000215595">
    <property type="component" value="Unassembled WGS sequence"/>
</dbReference>
<organism evidence="3 4">
    <name type="scientific">Brevundimonas subvibrioides</name>
    <dbReference type="NCBI Taxonomy" id="74313"/>
    <lineage>
        <taxon>Bacteria</taxon>
        <taxon>Pseudomonadati</taxon>
        <taxon>Pseudomonadota</taxon>
        <taxon>Alphaproteobacteria</taxon>
        <taxon>Caulobacterales</taxon>
        <taxon>Caulobacteraceae</taxon>
        <taxon>Brevundimonas</taxon>
    </lineage>
</organism>
<dbReference type="SUPFAM" id="SSF50998">
    <property type="entry name" value="Quinoprotein alcohol dehydrogenase-like"/>
    <property type="match status" value="1"/>
</dbReference>
<comment type="caution">
    <text evidence="3">The sequence shown here is derived from an EMBL/GenBank/DDBJ whole genome shotgun (WGS) entry which is preliminary data.</text>
</comment>
<dbReference type="AlphaFoldDB" id="A0A258FR06"/>
<dbReference type="InterPro" id="IPR015943">
    <property type="entry name" value="WD40/YVTN_repeat-like_dom_sf"/>
</dbReference>
<dbReference type="EMBL" id="NCEB01000009">
    <property type="protein sequence ID" value="OYX34384.1"/>
    <property type="molecule type" value="Genomic_DNA"/>
</dbReference>
<reference evidence="3 4" key="1">
    <citation type="submission" date="2017-03" db="EMBL/GenBank/DDBJ databases">
        <title>Lifting the veil on microbial sulfur biogeochemistry in mining wastewaters.</title>
        <authorList>
            <person name="Kantor R.S."/>
            <person name="Colenbrander Nelson T."/>
            <person name="Marshall S."/>
            <person name="Bennett D."/>
            <person name="Apte S."/>
            <person name="Camacho D."/>
            <person name="Thomas B.C."/>
            <person name="Warren L.A."/>
            <person name="Banfield J.F."/>
        </authorList>
    </citation>
    <scope>NUCLEOTIDE SEQUENCE [LARGE SCALE GENOMIC DNA]</scope>
    <source>
        <strain evidence="3">32-69-9</strain>
    </source>
</reference>
<dbReference type="SMART" id="SM00564">
    <property type="entry name" value="PQQ"/>
    <property type="match status" value="7"/>
</dbReference>
<dbReference type="InterPro" id="IPR018391">
    <property type="entry name" value="PQQ_b-propeller_rpt"/>
</dbReference>
<name>A0A258FR06_9CAUL</name>
<dbReference type="Pfam" id="PF13360">
    <property type="entry name" value="PQQ_2"/>
    <property type="match status" value="1"/>
</dbReference>
<sequence length="483" mass="50163">MTTVTRALKIVAVVGLAAALASCASARRILPFGLGQDDAPQATASAGDRVSILSFEQSLTPSAALSGRDFFLPGPVSRTAWPMAGGTPENLVEHSIAAPSFEVAWRRGIGRGSSRTTQVMAPPVAADGRIYAMDGDSTVTAVDATSGEVVWRQNIKPDGREASGGAAVFGLPVPFVSSGGGALEGGFGGGLAVAGNRLFVASGYRTMSALDAATGDVVWSQNVDVPLRGAPTVAANRIYVVDVDNQIIAFNAETGAQEWSYRGIAEPARVMRASSPAVSGDTVIAPFSSGEVVALRASNGQPVWTQVLSRTSRTSALSEIRDVAGRPVISRGFVYAVGHSGVMQAMDLRTGQPRWSVPIAGVNAPLPAGDVVYVVSKSGELTVVNRDTGAVYWTRDLNEGRVRQEGGFFGLGDRTVRPEWSGPVLASNRLVLVNSDGEAVAFDPKTGAETATIRLGGAAYLAPIAYNGALYVLTDEGDLVSIR</sequence>